<proteinExistence type="predicted"/>
<dbReference type="Proteomes" id="UP000324760">
    <property type="component" value="Chromosome"/>
</dbReference>
<gene>
    <name evidence="1" type="ORF">F0U83_16580</name>
</gene>
<dbReference type="KEGG" id="ncu:F0U83_16580"/>
<sequence>MAKKNTRDEHNKVTTQFIDLANQLKDKGHDIELIAAALMSASGIYTTYTVAGDQGYLQQAGVDKVAARYKENLTYIQEVKKAAAKAS</sequence>
<keyword evidence="2" id="KW-1185">Reference proteome</keyword>
<protein>
    <submittedName>
        <fullName evidence="1">DUF3144 domain-containing protein</fullName>
    </submittedName>
</protein>
<dbReference type="RefSeq" id="WP_138985853.1">
    <property type="nucleotide sequence ID" value="NZ_CP043869.1"/>
</dbReference>
<name>A0A5P1RG98_9GAMM</name>
<dbReference type="AlphaFoldDB" id="A0A5P1RG98"/>
<accession>A0A5P1RG98</accession>
<evidence type="ECO:0000313" key="1">
    <source>
        <dbReference type="EMBL" id="QEQ98196.1"/>
    </source>
</evidence>
<dbReference type="EMBL" id="CP043869">
    <property type="protein sequence ID" value="QEQ98196.1"/>
    <property type="molecule type" value="Genomic_DNA"/>
</dbReference>
<organism evidence="1 2">
    <name type="scientific">Neptunomonas concharum</name>
    <dbReference type="NCBI Taxonomy" id="1031538"/>
    <lineage>
        <taxon>Bacteria</taxon>
        <taxon>Pseudomonadati</taxon>
        <taxon>Pseudomonadota</taxon>
        <taxon>Gammaproteobacteria</taxon>
        <taxon>Oceanospirillales</taxon>
        <taxon>Oceanospirillaceae</taxon>
        <taxon>Neptunomonas</taxon>
    </lineage>
</organism>
<reference evidence="1 2" key="1">
    <citation type="journal article" date="2019" name="Biochem. Eng. J.">
        <title>Metabolic engineering of the marine bacteria Neptunomonas concharum for the production of acetoin and meso-2,3-butanediol from acetate.</title>
        <authorList>
            <person name="Li W."/>
            <person name="Pu N."/>
            <person name="Liu C.-X."/>
            <person name="Yuan Q.-P."/>
            <person name="Li Z.-J."/>
        </authorList>
    </citation>
    <scope>NUCLEOTIDE SEQUENCE [LARGE SCALE GENOMIC DNA]</scope>
    <source>
        <strain evidence="1 2">JCM17730</strain>
    </source>
</reference>
<dbReference type="OrthoDB" id="5741390at2"/>
<dbReference type="Gene3D" id="1.10.287.3020">
    <property type="match status" value="1"/>
</dbReference>
<evidence type="ECO:0000313" key="2">
    <source>
        <dbReference type="Proteomes" id="UP000324760"/>
    </source>
</evidence>